<proteinExistence type="inferred from homology"/>
<feature type="transmembrane region" description="Helical" evidence="18">
    <location>
        <begin position="375"/>
        <end position="395"/>
    </location>
</feature>
<feature type="transmembrane region" description="Helical" evidence="18">
    <location>
        <begin position="300"/>
        <end position="318"/>
    </location>
</feature>
<dbReference type="PROSITE" id="PS01018">
    <property type="entry name" value="STEROL_REDUCT_2"/>
    <property type="match status" value="1"/>
</dbReference>
<comment type="subcellular location">
    <subcellularLocation>
        <location evidence="1">Membrane</location>
        <topology evidence="1">Multi-pass membrane protein</topology>
    </subcellularLocation>
</comment>
<evidence type="ECO:0000256" key="13">
    <source>
        <dbReference type="ARBA" id="ARBA00023221"/>
    </source>
</evidence>
<dbReference type="Proteomes" id="UP000249464">
    <property type="component" value="Unassembled WGS sequence"/>
</dbReference>
<keyword evidence="6" id="KW-0752">Steroid biosynthesis</keyword>
<keyword evidence="9" id="KW-0756">Sterol biosynthesis</keyword>
<keyword evidence="11 18" id="KW-0472">Membrane</keyword>
<dbReference type="InterPro" id="IPR018083">
    <property type="entry name" value="Sterol_reductase_CS"/>
</dbReference>
<feature type="transmembrane region" description="Helical" evidence="18">
    <location>
        <begin position="152"/>
        <end position="172"/>
    </location>
</feature>
<organism evidence="19 20">
    <name type="scientific">Microbotryum silenes-dioicae</name>
    <dbReference type="NCBI Taxonomy" id="796604"/>
    <lineage>
        <taxon>Eukaryota</taxon>
        <taxon>Fungi</taxon>
        <taxon>Dikarya</taxon>
        <taxon>Basidiomycota</taxon>
        <taxon>Pucciniomycotina</taxon>
        <taxon>Microbotryomycetes</taxon>
        <taxon>Microbotryales</taxon>
        <taxon>Microbotryaceae</taxon>
        <taxon>Microbotryum</taxon>
    </lineage>
</organism>
<sequence>MPPADAIRSRTETPAKSSPSGAAATSATARSGSTATRRSSSRTRSTAASASASHNNSPATDRKWTVATDDVHHEYEFGGPVGVLAMMTLFPCLFYYLYVCLYFYDARSGPRAGRLARPVDPSTLTGPGGWIDFVKLVFRLVVTHAAPTRKAVALYFSLISLQLLLALIMPGVQQRGLPVTSLGGKTLVYNCNAYTSLYATIAIVGALHYTSVFNLADIIDLYGPLFTIAQLSGFGLAAIVYITGERYRMSGNVIYDYFMGSSLNPRMGSVDIKMWAEIRVSWMLLFAIAMAACAKQYQTYGYVSANTALFAWGTGLYLNACAKGEQYIPQTWDMNYEKFGWLLSYWNLAGVPFSYAYSAIYMATHDPKTYSYPTWFVVQLFILLTVSHGLFDVAMGQKSYFKAKQTNTFIKRYTFPQIPGTEIENPKTMKTITGTDLLIDGLWGILRKPNYTFDWFQAVVWGLSAGQGSAIPYFYPLFHITMLLHRNARDNARCARKYGKSWIEYKQKVPYTYIPYVY</sequence>
<dbReference type="GO" id="GO:0000246">
    <property type="term" value="F:Delta24(24-1) sterol reductase activity"/>
    <property type="evidence" value="ECO:0007669"/>
    <property type="project" value="UniProtKB-EC"/>
</dbReference>
<name>A0A2X0M6N4_9BASI</name>
<keyword evidence="20" id="KW-1185">Reference proteome</keyword>
<comment type="similarity">
    <text evidence="2">Belongs to the ERG4/ERG24 family.</text>
</comment>
<keyword evidence="12" id="KW-1207">Sterol metabolism</keyword>
<accession>A0A2X0M6N4</accession>
<evidence type="ECO:0000256" key="17">
    <source>
        <dbReference type="SAM" id="MobiDB-lite"/>
    </source>
</evidence>
<keyword evidence="13" id="KW-0753">Steroid metabolism</keyword>
<dbReference type="EMBL" id="FQNC01000043">
    <property type="protein sequence ID" value="SGY46220.1"/>
    <property type="molecule type" value="Genomic_DNA"/>
</dbReference>
<evidence type="ECO:0000256" key="14">
    <source>
        <dbReference type="ARBA" id="ARBA00029435"/>
    </source>
</evidence>
<keyword evidence="4 18" id="KW-0812">Transmembrane</keyword>
<keyword evidence="10" id="KW-0443">Lipid metabolism</keyword>
<evidence type="ECO:0000256" key="15">
    <source>
        <dbReference type="ARBA" id="ARBA00038892"/>
    </source>
</evidence>
<evidence type="ECO:0000256" key="10">
    <source>
        <dbReference type="ARBA" id="ARBA00023098"/>
    </source>
</evidence>
<gene>
    <name evidence="19" type="primary">BQ5605_C001g00399</name>
    <name evidence="19" type="ORF">BQ5605_C001G00399</name>
</gene>
<evidence type="ECO:0000256" key="8">
    <source>
        <dbReference type="ARBA" id="ARBA00023002"/>
    </source>
</evidence>
<dbReference type="Gene3D" id="1.20.120.1630">
    <property type="match status" value="1"/>
</dbReference>
<protein>
    <recommendedName>
        <fullName evidence="15">Delta(24(24(1)))-sterol reductase</fullName>
        <ecNumber evidence="15">1.3.1.71</ecNumber>
    </recommendedName>
</protein>
<feature type="transmembrane region" description="Helical" evidence="18">
    <location>
        <begin position="339"/>
        <end position="363"/>
    </location>
</feature>
<feature type="transmembrane region" description="Helical" evidence="18">
    <location>
        <begin position="221"/>
        <end position="242"/>
    </location>
</feature>
<dbReference type="PROSITE" id="PS01017">
    <property type="entry name" value="STEROL_REDUCT_1"/>
    <property type="match status" value="1"/>
</dbReference>
<dbReference type="STRING" id="796604.A0A2X0M6N4"/>
<comment type="pathway">
    <text evidence="14">Steroid metabolism; ergosterol biosynthesis.</text>
</comment>
<reference evidence="19 20" key="1">
    <citation type="submission" date="2016-11" db="EMBL/GenBank/DDBJ databases">
        <authorList>
            <person name="Jaros S."/>
            <person name="Januszkiewicz K."/>
            <person name="Wedrychowicz H."/>
        </authorList>
    </citation>
    <scope>NUCLEOTIDE SEQUENCE [LARGE SCALE GENOMIC DNA]</scope>
</reference>
<evidence type="ECO:0000256" key="5">
    <source>
        <dbReference type="ARBA" id="ARBA00022857"/>
    </source>
</evidence>
<keyword evidence="8" id="KW-0560">Oxidoreductase</keyword>
<evidence type="ECO:0000256" key="4">
    <source>
        <dbReference type="ARBA" id="ARBA00022692"/>
    </source>
</evidence>
<evidence type="ECO:0000256" key="18">
    <source>
        <dbReference type="SAM" id="Phobius"/>
    </source>
</evidence>
<evidence type="ECO:0000313" key="20">
    <source>
        <dbReference type="Proteomes" id="UP000249464"/>
    </source>
</evidence>
<evidence type="ECO:0000313" key="19">
    <source>
        <dbReference type="EMBL" id="SGY46220.1"/>
    </source>
</evidence>
<evidence type="ECO:0000256" key="3">
    <source>
        <dbReference type="ARBA" id="ARBA00022516"/>
    </source>
</evidence>
<evidence type="ECO:0000256" key="16">
    <source>
        <dbReference type="ARBA" id="ARBA00048918"/>
    </source>
</evidence>
<feature type="compositionally biased region" description="Low complexity" evidence="17">
    <location>
        <begin position="14"/>
        <end position="53"/>
    </location>
</feature>
<dbReference type="InterPro" id="IPR001171">
    <property type="entry name" value="ERG24_DHCR-like"/>
</dbReference>
<feature type="region of interest" description="Disordered" evidence="17">
    <location>
        <begin position="1"/>
        <end position="62"/>
    </location>
</feature>
<evidence type="ECO:0000256" key="6">
    <source>
        <dbReference type="ARBA" id="ARBA00022955"/>
    </source>
</evidence>
<dbReference type="AlphaFoldDB" id="A0A2X0M6N4"/>
<evidence type="ECO:0000256" key="2">
    <source>
        <dbReference type="ARBA" id="ARBA00005402"/>
    </source>
</evidence>
<dbReference type="EC" id="1.3.1.71" evidence="15"/>
<dbReference type="Pfam" id="PF01222">
    <property type="entry name" value="ERG4_ERG24"/>
    <property type="match status" value="1"/>
</dbReference>
<evidence type="ECO:0000256" key="7">
    <source>
        <dbReference type="ARBA" id="ARBA00022989"/>
    </source>
</evidence>
<evidence type="ECO:0000256" key="9">
    <source>
        <dbReference type="ARBA" id="ARBA00023011"/>
    </source>
</evidence>
<feature type="transmembrane region" description="Helical" evidence="18">
    <location>
        <begin position="81"/>
        <end position="104"/>
    </location>
</feature>
<keyword evidence="5" id="KW-0521">NADP</keyword>
<evidence type="ECO:0000256" key="12">
    <source>
        <dbReference type="ARBA" id="ARBA00023166"/>
    </source>
</evidence>
<evidence type="ECO:0000256" key="11">
    <source>
        <dbReference type="ARBA" id="ARBA00023136"/>
    </source>
</evidence>
<dbReference type="GO" id="GO:0006696">
    <property type="term" value="P:ergosterol biosynthetic process"/>
    <property type="evidence" value="ECO:0007669"/>
    <property type="project" value="TreeGrafter"/>
</dbReference>
<keyword evidence="3" id="KW-0444">Lipid biosynthesis</keyword>
<dbReference type="PANTHER" id="PTHR21257">
    <property type="entry name" value="DELTA(14)-STEROL REDUCTASE"/>
    <property type="match status" value="1"/>
</dbReference>
<keyword evidence="7 18" id="KW-1133">Transmembrane helix</keyword>
<comment type="catalytic activity">
    <reaction evidence="16">
        <text>ergosterol + NADP(+) = ergosta-5,7,22,24(28)-tetraen-3beta-ol + NADPH + H(+)</text>
        <dbReference type="Rhea" id="RHEA:18501"/>
        <dbReference type="ChEBI" id="CHEBI:15378"/>
        <dbReference type="ChEBI" id="CHEBI:16933"/>
        <dbReference type="ChEBI" id="CHEBI:18249"/>
        <dbReference type="ChEBI" id="CHEBI:57783"/>
        <dbReference type="ChEBI" id="CHEBI:58349"/>
        <dbReference type="EC" id="1.3.1.71"/>
    </reaction>
    <physiologicalReaction direction="right-to-left" evidence="16">
        <dbReference type="Rhea" id="RHEA:18503"/>
    </physiologicalReaction>
</comment>
<dbReference type="PANTHER" id="PTHR21257:SF31">
    <property type="entry name" value="DELTA(24(24(1)))-STEROL REDUCTASE ERG4"/>
    <property type="match status" value="1"/>
</dbReference>
<dbReference type="GO" id="GO:0005789">
    <property type="term" value="C:endoplasmic reticulum membrane"/>
    <property type="evidence" value="ECO:0007669"/>
    <property type="project" value="TreeGrafter"/>
</dbReference>
<evidence type="ECO:0000256" key="1">
    <source>
        <dbReference type="ARBA" id="ARBA00004141"/>
    </source>
</evidence>